<organism evidence="7 8">
    <name type="scientific">Natronoarchaeum philippinense</name>
    <dbReference type="NCBI Taxonomy" id="558529"/>
    <lineage>
        <taxon>Archaea</taxon>
        <taxon>Methanobacteriati</taxon>
        <taxon>Methanobacteriota</taxon>
        <taxon>Stenosarchaea group</taxon>
        <taxon>Halobacteria</taxon>
        <taxon>Halobacteriales</taxon>
        <taxon>Natronoarchaeaceae</taxon>
    </lineage>
</organism>
<feature type="transmembrane region" description="Helical" evidence="6">
    <location>
        <begin position="226"/>
        <end position="254"/>
    </location>
</feature>
<accession>A0A285NVL4</accession>
<dbReference type="NCBIfam" id="TIGR00765">
    <property type="entry name" value="yihY_not_rbn"/>
    <property type="match status" value="1"/>
</dbReference>
<protein>
    <submittedName>
        <fullName evidence="7">Membrane protein</fullName>
    </submittedName>
</protein>
<keyword evidence="3 6" id="KW-0812">Transmembrane</keyword>
<dbReference type="PANTHER" id="PTHR30213:SF0">
    <property type="entry name" value="UPF0761 MEMBRANE PROTEIN YIHY"/>
    <property type="match status" value="1"/>
</dbReference>
<feature type="transmembrane region" description="Helical" evidence="6">
    <location>
        <begin position="129"/>
        <end position="152"/>
    </location>
</feature>
<dbReference type="RefSeq" id="WP_097009130.1">
    <property type="nucleotide sequence ID" value="NZ_OBEJ01000002.1"/>
</dbReference>
<sequence length="257" mass="26823">MDVASTARAVADRARDRQITFLAASIAYYVFFSILPLLLLVLAIGSLVGGESFADQIVSAISGSLSSEGETVVSGALSDPQGRASASFIGTVALLWSSLKMFRALDIAFDEVYRPDAETSLLDQIRDGLLALALIGLAIVFMIGLGAVIGLAEAFGVPFLNVVGWLALVAGLLVVFLPLYYVMPPVEMTAGEALPGAVFAAGGWLALQVGFQIYASQAGNYDAYGVLGAILLFLTWLYFAGVIVLLGATVNAVLGGY</sequence>
<evidence type="ECO:0000313" key="7">
    <source>
        <dbReference type="EMBL" id="SNZ13505.1"/>
    </source>
</evidence>
<keyword evidence="5 6" id="KW-0472">Membrane</keyword>
<dbReference type="Pfam" id="PF03631">
    <property type="entry name" value="Virul_fac_BrkB"/>
    <property type="match status" value="1"/>
</dbReference>
<gene>
    <name evidence="7" type="ORF">SAMN06269185_2241</name>
</gene>
<dbReference type="Proteomes" id="UP000219453">
    <property type="component" value="Unassembled WGS sequence"/>
</dbReference>
<dbReference type="PANTHER" id="PTHR30213">
    <property type="entry name" value="INNER MEMBRANE PROTEIN YHJD"/>
    <property type="match status" value="1"/>
</dbReference>
<evidence type="ECO:0000256" key="3">
    <source>
        <dbReference type="ARBA" id="ARBA00022692"/>
    </source>
</evidence>
<dbReference type="EMBL" id="OBEJ01000002">
    <property type="protein sequence ID" value="SNZ13505.1"/>
    <property type="molecule type" value="Genomic_DNA"/>
</dbReference>
<dbReference type="OrthoDB" id="204872at2157"/>
<dbReference type="GO" id="GO:0005886">
    <property type="term" value="C:plasma membrane"/>
    <property type="evidence" value="ECO:0007669"/>
    <property type="project" value="UniProtKB-SubCell"/>
</dbReference>
<evidence type="ECO:0000256" key="2">
    <source>
        <dbReference type="ARBA" id="ARBA00022475"/>
    </source>
</evidence>
<dbReference type="PIRSF" id="PIRSF035875">
    <property type="entry name" value="RNase_BN"/>
    <property type="match status" value="1"/>
</dbReference>
<proteinExistence type="predicted"/>
<reference evidence="7 8" key="1">
    <citation type="submission" date="2017-09" db="EMBL/GenBank/DDBJ databases">
        <authorList>
            <person name="Ehlers B."/>
            <person name="Leendertz F.H."/>
        </authorList>
    </citation>
    <scope>NUCLEOTIDE SEQUENCE [LARGE SCALE GENOMIC DNA]</scope>
    <source>
        <strain evidence="7 8">DSM 27208</strain>
    </source>
</reference>
<evidence type="ECO:0000313" key="8">
    <source>
        <dbReference type="Proteomes" id="UP000219453"/>
    </source>
</evidence>
<evidence type="ECO:0000256" key="5">
    <source>
        <dbReference type="ARBA" id="ARBA00023136"/>
    </source>
</evidence>
<keyword evidence="4 6" id="KW-1133">Transmembrane helix</keyword>
<feature type="transmembrane region" description="Helical" evidence="6">
    <location>
        <begin position="193"/>
        <end position="214"/>
    </location>
</feature>
<feature type="transmembrane region" description="Helical" evidence="6">
    <location>
        <begin position="159"/>
        <end position="181"/>
    </location>
</feature>
<evidence type="ECO:0000256" key="4">
    <source>
        <dbReference type="ARBA" id="ARBA00022989"/>
    </source>
</evidence>
<dbReference type="InterPro" id="IPR017039">
    <property type="entry name" value="Virul_fac_BrkB"/>
</dbReference>
<dbReference type="AlphaFoldDB" id="A0A285NVL4"/>
<keyword evidence="2" id="KW-1003">Cell membrane</keyword>
<evidence type="ECO:0000256" key="1">
    <source>
        <dbReference type="ARBA" id="ARBA00004651"/>
    </source>
</evidence>
<evidence type="ECO:0000256" key="6">
    <source>
        <dbReference type="SAM" id="Phobius"/>
    </source>
</evidence>
<feature type="transmembrane region" description="Helical" evidence="6">
    <location>
        <begin position="21"/>
        <end position="44"/>
    </location>
</feature>
<keyword evidence="8" id="KW-1185">Reference proteome</keyword>
<name>A0A285NVL4_NATPI</name>
<comment type="subcellular location">
    <subcellularLocation>
        <location evidence="1">Cell membrane</location>
        <topology evidence="1">Multi-pass membrane protein</topology>
    </subcellularLocation>
</comment>